<dbReference type="Proteomes" id="UP000185744">
    <property type="component" value="Unassembled WGS sequence"/>
</dbReference>
<dbReference type="Pfam" id="PF05681">
    <property type="entry name" value="Fumerase"/>
    <property type="match status" value="1"/>
</dbReference>
<evidence type="ECO:0000259" key="7">
    <source>
        <dbReference type="Pfam" id="PF05681"/>
    </source>
</evidence>
<dbReference type="EMBL" id="MSDW01000001">
    <property type="protein sequence ID" value="OKY77981.1"/>
    <property type="molecule type" value="Genomic_DNA"/>
</dbReference>
<sequence>MNDQHSRIVETVVELMKEAQRNLPVWVKKRLEQAKESEEGIAKQEINNMLENVVYSSNRNKPLCQDTGVPIFYIEIGRDFSLKTSIREAIRDGVKKATEEVPLRPSVVHPLSRKNSGDNTGKFVPIINTEIKEGKDLKIKLLPKGAGSENVSHQRMFLPGEKEKIPNWVKKKVKEAGPKPCPPLFLGIGIGGSFDYSSVLSKKALIDFNEKKSPDIRELEEEITKKVNELDIGPMGVGGNTTALGSSIKLASCHTASLPVALNIQCWAFRYSEETIKD</sequence>
<organism evidence="8 9">
    <name type="scientific">Methanohalarchaeum thermophilum</name>
    <dbReference type="NCBI Taxonomy" id="1903181"/>
    <lineage>
        <taxon>Archaea</taxon>
        <taxon>Methanobacteriati</taxon>
        <taxon>Methanobacteriota</taxon>
        <taxon>Methanonatronarchaeia</taxon>
        <taxon>Methanonatronarchaeales</taxon>
        <taxon>Methanonatronarchaeaceae</taxon>
        <taxon>Candidatus Methanohalarchaeum</taxon>
    </lineage>
</organism>
<keyword evidence="5" id="KW-0411">Iron-sulfur</keyword>
<dbReference type="NCBIfam" id="NF004885">
    <property type="entry name" value="PRK06246.1"/>
    <property type="match status" value="1"/>
</dbReference>
<dbReference type="AlphaFoldDB" id="A0A1Q6DUD1"/>
<evidence type="ECO:0000313" key="8">
    <source>
        <dbReference type="EMBL" id="OKY77981.1"/>
    </source>
</evidence>
<comment type="caution">
    <text evidence="8">The sequence shown here is derived from an EMBL/GenBank/DDBJ whole genome shotgun (WGS) entry which is preliminary data.</text>
</comment>
<evidence type="ECO:0000256" key="3">
    <source>
        <dbReference type="ARBA" id="ARBA00022723"/>
    </source>
</evidence>
<gene>
    <name evidence="8" type="ORF">BTN85_0459</name>
</gene>
<dbReference type="GO" id="GO:0046872">
    <property type="term" value="F:metal ion binding"/>
    <property type="evidence" value="ECO:0007669"/>
    <property type="project" value="UniProtKB-KW"/>
</dbReference>
<keyword evidence="4" id="KW-0408">Iron</keyword>
<evidence type="ECO:0000256" key="5">
    <source>
        <dbReference type="ARBA" id="ARBA00023014"/>
    </source>
</evidence>
<feature type="domain" description="Fe-S hydro-lyase tartrate dehydratase alpha-type catalytic" evidence="7">
    <location>
        <begin position="10"/>
        <end position="272"/>
    </location>
</feature>
<dbReference type="NCBIfam" id="TIGR00722">
    <property type="entry name" value="ttdA_fumA_fumB"/>
    <property type="match status" value="1"/>
</dbReference>
<dbReference type="STRING" id="1903181.BTN85_0459"/>
<reference evidence="8" key="1">
    <citation type="submission" date="2016-12" db="EMBL/GenBank/DDBJ databases">
        <title>Discovery of methanogenic haloarchaea.</title>
        <authorList>
            <person name="Sorokin D.Y."/>
            <person name="Makarova K.S."/>
            <person name="Abbas B."/>
            <person name="Ferrer M."/>
            <person name="Golyshin P.N."/>
        </authorList>
    </citation>
    <scope>NUCLEOTIDE SEQUENCE [LARGE SCALE GENOMIC DNA]</scope>
    <source>
        <strain evidence="8">HMET1</strain>
    </source>
</reference>
<keyword evidence="3" id="KW-0479">Metal-binding</keyword>
<dbReference type="InterPro" id="IPR051208">
    <property type="entry name" value="Class-I_Fumarase/Tartrate_DH"/>
</dbReference>
<accession>A0A1Q6DUD1</accession>
<evidence type="ECO:0000256" key="4">
    <source>
        <dbReference type="ARBA" id="ARBA00023004"/>
    </source>
</evidence>
<evidence type="ECO:0000256" key="1">
    <source>
        <dbReference type="ARBA" id="ARBA00008876"/>
    </source>
</evidence>
<dbReference type="GO" id="GO:0051539">
    <property type="term" value="F:4 iron, 4 sulfur cluster binding"/>
    <property type="evidence" value="ECO:0007669"/>
    <property type="project" value="UniProtKB-KW"/>
</dbReference>
<dbReference type="FunCoup" id="A0A1Q6DUD1">
    <property type="interactions" value="40"/>
</dbReference>
<evidence type="ECO:0000256" key="2">
    <source>
        <dbReference type="ARBA" id="ARBA00022485"/>
    </source>
</evidence>
<dbReference type="PANTHER" id="PTHR30389">
    <property type="entry name" value="FUMARATE HYDRATASE-RELATED"/>
    <property type="match status" value="1"/>
</dbReference>
<dbReference type="InterPro" id="IPR004646">
    <property type="entry name" value="Fe-S_hydro-lyase_TtdA-typ_cat"/>
</dbReference>
<comment type="similarity">
    <text evidence="1">Belongs to the class-I fumarase family.</text>
</comment>
<keyword evidence="6" id="KW-0456">Lyase</keyword>
<proteinExistence type="inferred from homology"/>
<evidence type="ECO:0000256" key="6">
    <source>
        <dbReference type="ARBA" id="ARBA00023239"/>
    </source>
</evidence>
<keyword evidence="2" id="KW-0004">4Fe-4S</keyword>
<name>A0A1Q6DUD1_METT1</name>
<dbReference type="InParanoid" id="A0A1Q6DUD1"/>
<dbReference type="GO" id="GO:0016829">
    <property type="term" value="F:lyase activity"/>
    <property type="evidence" value="ECO:0007669"/>
    <property type="project" value="UniProtKB-KW"/>
</dbReference>
<keyword evidence="9" id="KW-1185">Reference proteome</keyword>
<dbReference type="PANTHER" id="PTHR30389:SF17">
    <property type="entry name" value="L(+)-TARTRATE DEHYDRATASE SUBUNIT ALPHA-RELATED"/>
    <property type="match status" value="1"/>
</dbReference>
<protein>
    <submittedName>
        <fullName evidence="8">Tartrate dehydratase alpha subunit/Fumarate hydratase class I N-terminal domain TtdA</fullName>
    </submittedName>
</protein>
<evidence type="ECO:0000313" key="9">
    <source>
        <dbReference type="Proteomes" id="UP000185744"/>
    </source>
</evidence>